<proteinExistence type="predicted"/>
<dbReference type="EMBL" id="SZWF01000014">
    <property type="protein sequence ID" value="KAA9393837.1"/>
    <property type="molecule type" value="Genomic_DNA"/>
</dbReference>
<dbReference type="Pfam" id="PF19607">
    <property type="entry name" value="DUF6112"/>
    <property type="match status" value="1"/>
</dbReference>
<protein>
    <recommendedName>
        <fullName evidence="4">Integral membrane protein</fullName>
    </recommendedName>
</protein>
<keyword evidence="1" id="KW-1133">Transmembrane helix</keyword>
<dbReference type="Proteomes" id="UP000325957">
    <property type="component" value="Unassembled WGS sequence"/>
</dbReference>
<evidence type="ECO:0000256" key="1">
    <source>
        <dbReference type="SAM" id="Phobius"/>
    </source>
</evidence>
<name>A0A5J5KVU1_9MICC</name>
<comment type="caution">
    <text evidence="2">The sequence shown here is derived from an EMBL/GenBank/DDBJ whole genome shotgun (WGS) entry which is preliminary data.</text>
</comment>
<evidence type="ECO:0008006" key="4">
    <source>
        <dbReference type="Google" id="ProtNLM"/>
    </source>
</evidence>
<keyword evidence="1" id="KW-0472">Membrane</keyword>
<reference evidence="2 3" key="1">
    <citation type="submission" date="2019-05" db="EMBL/GenBank/DDBJ databases">
        <title>Kocuria coralli sp. nov., a novel actinobacterium isolated from coral reef seawater.</title>
        <authorList>
            <person name="Li J."/>
        </authorList>
    </citation>
    <scope>NUCLEOTIDE SEQUENCE [LARGE SCALE GENOMIC DNA]</scope>
    <source>
        <strain evidence="2 3">SCSIO 13007</strain>
    </source>
</reference>
<dbReference type="RefSeq" id="WP_158034250.1">
    <property type="nucleotide sequence ID" value="NZ_ML708620.1"/>
</dbReference>
<feature type="transmembrane region" description="Helical" evidence="1">
    <location>
        <begin position="87"/>
        <end position="112"/>
    </location>
</feature>
<keyword evidence="3" id="KW-1185">Reference proteome</keyword>
<feature type="transmembrane region" description="Helical" evidence="1">
    <location>
        <begin position="50"/>
        <end position="75"/>
    </location>
</feature>
<accession>A0A5J5KVU1</accession>
<dbReference type="AlphaFoldDB" id="A0A5J5KVU1"/>
<gene>
    <name evidence="2" type="ORF">FCK90_10515</name>
</gene>
<evidence type="ECO:0000313" key="3">
    <source>
        <dbReference type="Proteomes" id="UP000325957"/>
    </source>
</evidence>
<organism evidence="2 3">
    <name type="scientific">Kocuria coralli</name>
    <dbReference type="NCBI Taxonomy" id="1461025"/>
    <lineage>
        <taxon>Bacteria</taxon>
        <taxon>Bacillati</taxon>
        <taxon>Actinomycetota</taxon>
        <taxon>Actinomycetes</taxon>
        <taxon>Micrococcales</taxon>
        <taxon>Micrococcaceae</taxon>
        <taxon>Kocuria</taxon>
    </lineage>
</organism>
<sequence length="127" mass="12637">MFDITSFAATVDVVPHLSHVASLVHIGAAGFDPGVTPSMDGPLANPSQKVVSWIVTVVLISFVAVIAIGALVWGIGSLSKTPAAKTAGLVGILIGVGGAVVAGAGSTIVYMATSWNLLEPVTSSVGL</sequence>
<evidence type="ECO:0000313" key="2">
    <source>
        <dbReference type="EMBL" id="KAA9393837.1"/>
    </source>
</evidence>
<keyword evidence="1" id="KW-0812">Transmembrane</keyword>
<dbReference type="InterPro" id="IPR046094">
    <property type="entry name" value="DUF6112"/>
</dbReference>